<dbReference type="SUPFAM" id="SSF53850">
    <property type="entry name" value="Periplasmic binding protein-like II"/>
    <property type="match status" value="1"/>
</dbReference>
<dbReference type="Gene3D" id="3.40.190.10">
    <property type="entry name" value="Periplasmic binding protein-like II"/>
    <property type="match status" value="1"/>
</dbReference>
<keyword evidence="3" id="KW-0813">Transport</keyword>
<evidence type="ECO:0000313" key="7">
    <source>
        <dbReference type="EMBL" id="MBP1992743.1"/>
    </source>
</evidence>
<feature type="region of interest" description="Disordered" evidence="5">
    <location>
        <begin position="24"/>
        <end position="55"/>
    </location>
</feature>
<keyword evidence="4 6" id="KW-0732">Signal</keyword>
<comment type="caution">
    <text evidence="7">The sequence shown here is derived from an EMBL/GenBank/DDBJ whole genome shotgun (WGS) entry which is preliminary data.</text>
</comment>
<evidence type="ECO:0000313" key="8">
    <source>
        <dbReference type="Proteomes" id="UP001519287"/>
    </source>
</evidence>
<keyword evidence="8" id="KW-1185">Reference proteome</keyword>
<sequence>MKKMSCVLLVLMFAMSTILAACSSKSPAVSEPPTETAKQGETAKPDATPGAETEKKQYSGEIVISLDNTSAEGFASLQEAYKKVQPDVKLVWEPKGGPGTDYPSVLGTMLAAGTPRPDVVAGAYMPTYDKFLNFDKYRYQTNPYTGNKWDEDLDWNFWVGKNAKGERSVLPTQSVHIMWFYNKDIFNKLNLVPPTNWDEMVEVSKKISDAGIIPIASNYGYKVPLWMNEIYMDQFTRNWHDLVRAQPGDYNYDDDVDGTFVADPNDPFINLKYNFNQARFYRGIKDGTIRFDTPEVAELVTNMAKLFPKYAQKDFFVSSDDYPLFLQQKAAMIIDGTWSLPTVKKDMENLNDPKRLEELQIKDSGALKPFEWGTFENPPMVGSLVQGPVRSVESATGEYISIVDKNQEQSDMVLDFVMFWLSKPGYQAWVDGQVKANKFNPGGPIMIKGVEVPADIKELFGHVKMLGNAEIVMNNLLLTRVADLDKVNFNLYKEALEGKITPEEFGKKLQESWTKNFDEIIKQAGLTADNIEHPDREPGK</sequence>
<dbReference type="InterPro" id="IPR006059">
    <property type="entry name" value="SBP"/>
</dbReference>
<feature type="chain" id="PRO_5046817497" evidence="6">
    <location>
        <begin position="21"/>
        <end position="540"/>
    </location>
</feature>
<evidence type="ECO:0000256" key="5">
    <source>
        <dbReference type="SAM" id="MobiDB-lite"/>
    </source>
</evidence>
<evidence type="ECO:0000256" key="3">
    <source>
        <dbReference type="ARBA" id="ARBA00022448"/>
    </source>
</evidence>
<gene>
    <name evidence="7" type="ORF">J2Z66_004356</name>
</gene>
<organism evidence="7 8">
    <name type="scientific">Paenibacillus eucommiae</name>
    <dbReference type="NCBI Taxonomy" id="1355755"/>
    <lineage>
        <taxon>Bacteria</taxon>
        <taxon>Bacillati</taxon>
        <taxon>Bacillota</taxon>
        <taxon>Bacilli</taxon>
        <taxon>Bacillales</taxon>
        <taxon>Paenibacillaceae</taxon>
        <taxon>Paenibacillus</taxon>
    </lineage>
</organism>
<evidence type="ECO:0000256" key="4">
    <source>
        <dbReference type="ARBA" id="ARBA00022729"/>
    </source>
</evidence>
<evidence type="ECO:0000256" key="1">
    <source>
        <dbReference type="ARBA" id="ARBA00004196"/>
    </source>
</evidence>
<dbReference type="InterPro" id="IPR050490">
    <property type="entry name" value="Bact_solute-bd_prot1"/>
</dbReference>
<feature type="signal peptide" evidence="6">
    <location>
        <begin position="1"/>
        <end position="20"/>
    </location>
</feature>
<proteinExistence type="inferred from homology"/>
<dbReference type="PROSITE" id="PS51257">
    <property type="entry name" value="PROKAR_LIPOPROTEIN"/>
    <property type="match status" value="1"/>
</dbReference>
<accession>A0ABS4IYY0</accession>
<comment type="similarity">
    <text evidence="2">Belongs to the bacterial solute-binding protein 1 family.</text>
</comment>
<evidence type="ECO:0000256" key="6">
    <source>
        <dbReference type="SAM" id="SignalP"/>
    </source>
</evidence>
<protein>
    <submittedName>
        <fullName evidence="7">ABC-type glycerol-3-phosphate transport system substrate-binding protein</fullName>
    </submittedName>
</protein>
<dbReference type="EMBL" id="JAGGLB010000015">
    <property type="protein sequence ID" value="MBP1992743.1"/>
    <property type="molecule type" value="Genomic_DNA"/>
</dbReference>
<reference evidence="7 8" key="1">
    <citation type="submission" date="2021-03" db="EMBL/GenBank/DDBJ databases">
        <title>Genomic Encyclopedia of Type Strains, Phase IV (KMG-IV): sequencing the most valuable type-strain genomes for metagenomic binning, comparative biology and taxonomic classification.</title>
        <authorList>
            <person name="Goeker M."/>
        </authorList>
    </citation>
    <scope>NUCLEOTIDE SEQUENCE [LARGE SCALE GENOMIC DNA]</scope>
    <source>
        <strain evidence="7 8">DSM 26048</strain>
    </source>
</reference>
<dbReference type="PANTHER" id="PTHR43649:SF31">
    <property type="entry name" value="SN-GLYCEROL-3-PHOSPHATE-BINDING PERIPLASMIC PROTEIN UGPB"/>
    <property type="match status" value="1"/>
</dbReference>
<name>A0ABS4IYY0_9BACL</name>
<dbReference type="PANTHER" id="PTHR43649">
    <property type="entry name" value="ARABINOSE-BINDING PROTEIN-RELATED"/>
    <property type="match status" value="1"/>
</dbReference>
<evidence type="ECO:0000256" key="2">
    <source>
        <dbReference type="ARBA" id="ARBA00008520"/>
    </source>
</evidence>
<comment type="subcellular location">
    <subcellularLocation>
        <location evidence="1">Cell envelope</location>
    </subcellularLocation>
</comment>
<dbReference type="Proteomes" id="UP001519287">
    <property type="component" value="Unassembled WGS sequence"/>
</dbReference>
<dbReference type="Pfam" id="PF01547">
    <property type="entry name" value="SBP_bac_1"/>
    <property type="match status" value="1"/>
</dbReference>